<keyword evidence="1" id="KW-1133">Transmembrane helix</keyword>
<dbReference type="Proteomes" id="UP000326865">
    <property type="component" value="Unassembled WGS sequence"/>
</dbReference>
<comment type="caution">
    <text evidence="3">The sequence shown here is derived from an EMBL/GenBank/DDBJ whole genome shotgun (WGS) entry which is preliminary data.</text>
</comment>
<gene>
    <name evidence="2" type="ORF">DM867_06445</name>
    <name evidence="3" type="ORF">DMP03_01455</name>
</gene>
<dbReference type="EMBL" id="QKKZ01000002">
    <property type="protein sequence ID" value="KAB7514749.1"/>
    <property type="molecule type" value="Genomic_DNA"/>
</dbReference>
<proteinExistence type="predicted"/>
<dbReference type="RefSeq" id="WP_152118959.1">
    <property type="nucleotide sequence ID" value="NZ_QJOW01000001.1"/>
</dbReference>
<name>A0A5N5UH47_9EURY</name>
<evidence type="ECO:0000313" key="2">
    <source>
        <dbReference type="EMBL" id="KAB7514749.1"/>
    </source>
</evidence>
<dbReference type="OrthoDB" id="31282at2157"/>
<evidence type="ECO:0000313" key="4">
    <source>
        <dbReference type="Proteomes" id="UP000326302"/>
    </source>
</evidence>
<feature type="transmembrane region" description="Helical" evidence="1">
    <location>
        <begin position="149"/>
        <end position="168"/>
    </location>
</feature>
<dbReference type="PANTHER" id="PTHR38815">
    <property type="entry name" value="HYPOTHETICAL MEMBRANE PROTEIN, CONSERVED, DUF373 FAMILY"/>
    <property type="match status" value="1"/>
</dbReference>
<accession>A0A5N5UH47</accession>
<dbReference type="Pfam" id="PF04123">
    <property type="entry name" value="DUF373"/>
    <property type="match status" value="1"/>
</dbReference>
<feature type="transmembrane region" description="Helical" evidence="1">
    <location>
        <begin position="214"/>
        <end position="238"/>
    </location>
</feature>
<dbReference type="PANTHER" id="PTHR38815:SF1">
    <property type="entry name" value="DUF373 FAMILY PROTEIN"/>
    <property type="match status" value="1"/>
</dbReference>
<evidence type="ECO:0000313" key="3">
    <source>
        <dbReference type="EMBL" id="KAB7518059.1"/>
    </source>
</evidence>
<keyword evidence="5" id="KW-1185">Reference proteome</keyword>
<dbReference type="AlphaFoldDB" id="A0A5N5UH47"/>
<evidence type="ECO:0000313" key="5">
    <source>
        <dbReference type="Proteomes" id="UP000326865"/>
    </source>
</evidence>
<protein>
    <submittedName>
        <fullName evidence="3">DUF373 family protein</fullName>
    </submittedName>
</protein>
<feature type="transmembrane region" description="Helical" evidence="1">
    <location>
        <begin position="338"/>
        <end position="359"/>
    </location>
</feature>
<keyword evidence="1" id="KW-0472">Membrane</keyword>
<feature type="transmembrane region" description="Helical" evidence="1">
    <location>
        <begin position="250"/>
        <end position="271"/>
    </location>
</feature>
<dbReference type="Proteomes" id="UP000326302">
    <property type="component" value="Unassembled WGS sequence"/>
</dbReference>
<dbReference type="EMBL" id="QJOW01000001">
    <property type="protein sequence ID" value="KAB7518059.1"/>
    <property type="molecule type" value="Genomic_DNA"/>
</dbReference>
<accession>A0A5N5U8J5</accession>
<reference evidence="4 5" key="1">
    <citation type="submission" date="2019-10" db="EMBL/GenBank/DDBJ databases">
        <title>Unraveling microbial dark matter from salterns through culturing: the case of the genus Halosegnis.</title>
        <authorList>
            <person name="Duran-Viseras A."/>
            <person name="Andrei A.-S."/>
            <person name="Vera-Gargallo B."/>
            <person name="Ghai R."/>
            <person name="Sanchez-Porro C."/>
            <person name="Ventosa A."/>
        </authorList>
    </citation>
    <scope>NUCLEOTIDE SEQUENCE [LARGE SCALE GENOMIC DNA]</scope>
    <source>
        <strain evidence="3 4">F17-44</strain>
        <strain evidence="2 5">F18-79</strain>
    </source>
</reference>
<dbReference type="InterPro" id="IPR007254">
    <property type="entry name" value="DUF373"/>
</dbReference>
<keyword evidence="1" id="KW-0812">Transmembrane</keyword>
<feature type="transmembrane region" description="Helical" evidence="1">
    <location>
        <begin position="174"/>
        <end position="193"/>
    </location>
</feature>
<evidence type="ECO:0000256" key="1">
    <source>
        <dbReference type="SAM" id="Phobius"/>
    </source>
</evidence>
<feature type="transmembrane region" description="Helical" evidence="1">
    <location>
        <begin position="283"/>
        <end position="305"/>
    </location>
</feature>
<sequence>MTTLVVCVDRAGLTDEPVVGWEAVRALVTDIGIEDPGDSRVNSTLEALKVTRDLRDENEDAEVAVVSGGGDAVSADRAVAAGLDTIIERVNPDSAVVVVASAEAERLVHIVESRLRVDAVDRVVVRQSHDIESTYYVLKQFLADEELRSTVLVPLGATLLAFPILLLLAESVTLAIAIVVAALGVFLLYKGLGVDELANELPGQVREAFYSGQVSLVTYVVAAGLTLIGAFVGAIPATGMDDPFLAVMEFVYTAVPWLATAALAASAGRLADELLEDESVRSAFLNLPFGVVAVGLVVRGFAGYFLERGGVLGPAQVPALSFGPISVAPFALATLERLALFVAASLAVSVCGILVVSYITDREAVGELSSP</sequence>
<feature type="transmembrane region" description="Helical" evidence="1">
    <location>
        <begin position="311"/>
        <end position="331"/>
    </location>
</feature>
<organism evidence="3 4">
    <name type="scientific">Halosegnis rubeus</name>
    <dbReference type="NCBI Taxonomy" id="2212850"/>
    <lineage>
        <taxon>Archaea</taxon>
        <taxon>Methanobacteriati</taxon>
        <taxon>Methanobacteriota</taxon>
        <taxon>Stenosarchaea group</taxon>
        <taxon>Halobacteria</taxon>
        <taxon>Halobacteriales</taxon>
        <taxon>Natronomonadaceae</taxon>
        <taxon>Halosegnis</taxon>
    </lineage>
</organism>